<dbReference type="AlphaFoldDB" id="A0A1Q9BR42"/>
<protein>
    <submittedName>
        <fullName evidence="1">Uncharacterized protein</fullName>
    </submittedName>
</protein>
<dbReference type="Proteomes" id="UP000186817">
    <property type="component" value="Unassembled WGS sequence"/>
</dbReference>
<feature type="non-terminal residue" evidence="1">
    <location>
        <position position="35"/>
    </location>
</feature>
<proteinExistence type="predicted"/>
<organism evidence="1 2">
    <name type="scientific">Symbiodinium microadriaticum</name>
    <name type="common">Dinoflagellate</name>
    <name type="synonym">Zooxanthella microadriatica</name>
    <dbReference type="NCBI Taxonomy" id="2951"/>
    <lineage>
        <taxon>Eukaryota</taxon>
        <taxon>Sar</taxon>
        <taxon>Alveolata</taxon>
        <taxon>Dinophyceae</taxon>
        <taxon>Suessiales</taxon>
        <taxon>Symbiodiniaceae</taxon>
        <taxon>Symbiodinium</taxon>
    </lineage>
</organism>
<dbReference type="EMBL" id="LSRX01006161">
    <property type="protein sequence ID" value="OLP73172.1"/>
    <property type="molecule type" value="Genomic_DNA"/>
</dbReference>
<gene>
    <name evidence="1" type="ORF">AK812_SmicGene47694</name>
</gene>
<comment type="caution">
    <text evidence="1">The sequence shown here is derived from an EMBL/GenBank/DDBJ whole genome shotgun (WGS) entry which is preliminary data.</text>
</comment>
<reference evidence="1 2" key="1">
    <citation type="submission" date="2016-02" db="EMBL/GenBank/DDBJ databases">
        <title>Genome analysis of coral dinoflagellate symbionts highlights evolutionary adaptations to a symbiotic lifestyle.</title>
        <authorList>
            <person name="Aranda M."/>
            <person name="Li Y."/>
            <person name="Liew Y.J."/>
            <person name="Baumgarten S."/>
            <person name="Simakov O."/>
            <person name="Wilson M."/>
            <person name="Piel J."/>
            <person name="Ashoor H."/>
            <person name="Bougouffa S."/>
            <person name="Bajic V.B."/>
            <person name="Ryu T."/>
            <person name="Ravasi T."/>
            <person name="Bayer T."/>
            <person name="Micklem G."/>
            <person name="Kim H."/>
            <person name="Bhak J."/>
            <person name="Lajeunesse T.C."/>
            <person name="Voolstra C.R."/>
        </authorList>
    </citation>
    <scope>NUCLEOTIDE SEQUENCE [LARGE SCALE GENOMIC DNA]</scope>
    <source>
        <strain evidence="1 2">CCMP2467</strain>
    </source>
</reference>
<accession>A0A1Q9BR42</accession>
<evidence type="ECO:0000313" key="2">
    <source>
        <dbReference type="Proteomes" id="UP000186817"/>
    </source>
</evidence>
<evidence type="ECO:0000313" key="1">
    <source>
        <dbReference type="EMBL" id="OLP73172.1"/>
    </source>
</evidence>
<sequence length="35" mass="3859">MAIPKEPRIRYESVNRAVVADMYPGKVLAALQCPA</sequence>
<keyword evidence="2" id="KW-1185">Reference proteome</keyword>
<name>A0A1Q9BR42_SYMMI</name>